<dbReference type="GO" id="GO:0007076">
    <property type="term" value="P:mitotic chromosome condensation"/>
    <property type="evidence" value="ECO:0007669"/>
    <property type="project" value="TreeGrafter"/>
</dbReference>
<sequence>MKPKAVNEHDEGLLEYLEDIIGTASLKTPIEEAGKLAEDFNEERQHAVTRARVAEKERDALEPGKREAEEFVKQENELARLKNKYYQVGAMKAQKTIQEHEEEVSQITKKLEDERSKYSGLQQEIDEAEVEHKKLAEEHKKLGETCNEELKAMAALEKEDIKLQENRKHFKAKIKKLRKQGDAVSCLGSGRPMS</sequence>
<dbReference type="GO" id="GO:0005524">
    <property type="term" value="F:ATP binding"/>
    <property type="evidence" value="ECO:0007669"/>
    <property type="project" value="UniProtKB-KW"/>
</dbReference>
<dbReference type="PANTHER" id="PTHR18937">
    <property type="entry name" value="STRUCTURAL MAINTENANCE OF CHROMOSOMES SMC FAMILY MEMBER"/>
    <property type="match status" value="1"/>
</dbReference>
<dbReference type="PANTHER" id="PTHR18937:SF172">
    <property type="entry name" value="STRUCTURAL MAINTENANCE OF CHROMOSOMES PROTEIN"/>
    <property type="match status" value="1"/>
</dbReference>
<dbReference type="STRING" id="1344416.A0A139AL40"/>
<protein>
    <submittedName>
        <fullName evidence="5">Uncharacterized protein</fullName>
    </submittedName>
</protein>
<organism evidence="5 6">
    <name type="scientific">Gonapodya prolifera (strain JEL478)</name>
    <name type="common">Monoblepharis prolifera</name>
    <dbReference type="NCBI Taxonomy" id="1344416"/>
    <lineage>
        <taxon>Eukaryota</taxon>
        <taxon>Fungi</taxon>
        <taxon>Fungi incertae sedis</taxon>
        <taxon>Chytridiomycota</taxon>
        <taxon>Chytridiomycota incertae sedis</taxon>
        <taxon>Monoblepharidomycetes</taxon>
        <taxon>Monoblepharidales</taxon>
        <taxon>Gonapodyaceae</taxon>
        <taxon>Gonapodya</taxon>
    </lineage>
</organism>
<dbReference type="Gene3D" id="1.10.287.1490">
    <property type="match status" value="1"/>
</dbReference>
<dbReference type="GO" id="GO:0000796">
    <property type="term" value="C:condensin complex"/>
    <property type="evidence" value="ECO:0007669"/>
    <property type="project" value="TreeGrafter"/>
</dbReference>
<reference evidence="5 6" key="1">
    <citation type="journal article" date="2015" name="Genome Biol. Evol.">
        <title>Phylogenomic analyses indicate that early fungi evolved digesting cell walls of algal ancestors of land plants.</title>
        <authorList>
            <person name="Chang Y."/>
            <person name="Wang S."/>
            <person name="Sekimoto S."/>
            <person name="Aerts A.L."/>
            <person name="Choi C."/>
            <person name="Clum A."/>
            <person name="LaButti K.M."/>
            <person name="Lindquist E.A."/>
            <person name="Yee Ngan C."/>
            <person name="Ohm R.A."/>
            <person name="Salamov A.A."/>
            <person name="Grigoriev I.V."/>
            <person name="Spatafora J.W."/>
            <person name="Berbee M.L."/>
        </authorList>
    </citation>
    <scope>NUCLEOTIDE SEQUENCE [LARGE SCALE GENOMIC DNA]</scope>
    <source>
        <strain evidence="5 6">JEL478</strain>
    </source>
</reference>
<accession>A0A139AL40</accession>
<name>A0A139AL40_GONPJ</name>
<evidence type="ECO:0000313" key="5">
    <source>
        <dbReference type="EMBL" id="KXS17125.1"/>
    </source>
</evidence>
<dbReference type="Proteomes" id="UP000070544">
    <property type="component" value="Unassembled WGS sequence"/>
</dbReference>
<evidence type="ECO:0000256" key="1">
    <source>
        <dbReference type="ARBA" id="ARBA00022741"/>
    </source>
</evidence>
<evidence type="ECO:0000256" key="2">
    <source>
        <dbReference type="ARBA" id="ARBA00022840"/>
    </source>
</evidence>
<evidence type="ECO:0000313" key="6">
    <source>
        <dbReference type="Proteomes" id="UP000070544"/>
    </source>
</evidence>
<feature type="region of interest" description="Disordered" evidence="4">
    <location>
        <begin position="48"/>
        <end position="68"/>
    </location>
</feature>
<evidence type="ECO:0000256" key="4">
    <source>
        <dbReference type="SAM" id="MobiDB-lite"/>
    </source>
</evidence>
<gene>
    <name evidence="5" type="ORF">M427DRAFT_263923</name>
</gene>
<keyword evidence="1" id="KW-0547">Nucleotide-binding</keyword>
<keyword evidence="6" id="KW-1185">Reference proteome</keyword>
<dbReference type="AlphaFoldDB" id="A0A139AL40"/>
<proteinExistence type="predicted"/>
<keyword evidence="3" id="KW-0539">Nucleus</keyword>
<dbReference type="EMBL" id="KQ965748">
    <property type="protein sequence ID" value="KXS17125.1"/>
    <property type="molecule type" value="Genomic_DNA"/>
</dbReference>
<keyword evidence="2" id="KW-0067">ATP-binding</keyword>
<evidence type="ECO:0000256" key="3">
    <source>
        <dbReference type="ARBA" id="ARBA00023242"/>
    </source>
</evidence>
<dbReference type="OrthoDB" id="5575062at2759"/>